<dbReference type="RefSeq" id="WP_139260571.1">
    <property type="nucleotide sequence ID" value="NZ_FRCX01000006.1"/>
</dbReference>
<organism evidence="1 2">
    <name type="scientific">Duganella sacchari</name>
    <dbReference type="NCBI Taxonomy" id="551987"/>
    <lineage>
        <taxon>Bacteria</taxon>
        <taxon>Pseudomonadati</taxon>
        <taxon>Pseudomonadota</taxon>
        <taxon>Betaproteobacteria</taxon>
        <taxon>Burkholderiales</taxon>
        <taxon>Oxalobacteraceae</taxon>
        <taxon>Telluria group</taxon>
        <taxon>Duganella</taxon>
    </lineage>
</organism>
<dbReference type="AlphaFoldDB" id="A0A1M7Q4Z4"/>
<dbReference type="STRING" id="551987.SAMN05192549_106200"/>
<gene>
    <name evidence="1" type="ORF">SAMN05192549_106200</name>
</gene>
<accession>A0A1M7Q4Z4</accession>
<evidence type="ECO:0000313" key="1">
    <source>
        <dbReference type="EMBL" id="SHN25329.1"/>
    </source>
</evidence>
<protein>
    <submittedName>
        <fullName evidence="1">Uncharacterized protein</fullName>
    </submittedName>
</protein>
<keyword evidence="2" id="KW-1185">Reference proteome</keyword>
<proteinExistence type="predicted"/>
<sequence>MSVYRREGQRAFAEFASALAEEHAAAHELAQCAKIDAYNLVARDVFTRLVAAHDKTSAAFARIECFRISGDL</sequence>
<dbReference type="OrthoDB" id="8762718at2"/>
<dbReference type="EMBL" id="FRCX01000006">
    <property type="protein sequence ID" value="SHN25329.1"/>
    <property type="molecule type" value="Genomic_DNA"/>
</dbReference>
<evidence type="ECO:0000313" key="2">
    <source>
        <dbReference type="Proteomes" id="UP000184339"/>
    </source>
</evidence>
<dbReference type="Proteomes" id="UP000184339">
    <property type="component" value="Unassembled WGS sequence"/>
</dbReference>
<reference evidence="2" key="1">
    <citation type="submission" date="2016-11" db="EMBL/GenBank/DDBJ databases">
        <authorList>
            <person name="Varghese N."/>
            <person name="Submissions S."/>
        </authorList>
    </citation>
    <scope>NUCLEOTIDE SEQUENCE [LARGE SCALE GENOMIC DNA]</scope>
    <source>
        <strain evidence="2">Sac-22</strain>
    </source>
</reference>
<name>A0A1M7Q4Z4_9BURK</name>